<dbReference type="InterPro" id="IPR020846">
    <property type="entry name" value="MFS_dom"/>
</dbReference>
<keyword evidence="10" id="KW-1185">Reference proteome</keyword>
<dbReference type="SUPFAM" id="SSF103473">
    <property type="entry name" value="MFS general substrate transporter"/>
    <property type="match status" value="1"/>
</dbReference>
<keyword evidence="6 7" id="KW-0472">Membrane</keyword>
<dbReference type="RefSeq" id="WP_191735450.1">
    <property type="nucleotide sequence ID" value="NZ_JACYFS010000001.1"/>
</dbReference>
<comment type="similarity">
    <text evidence="2">Belongs to the major facilitator superfamily.</text>
</comment>
<evidence type="ECO:0000256" key="2">
    <source>
        <dbReference type="ARBA" id="ARBA00008335"/>
    </source>
</evidence>
<proteinExistence type="inferred from homology"/>
<dbReference type="PROSITE" id="PS50850">
    <property type="entry name" value="MFS"/>
    <property type="match status" value="1"/>
</dbReference>
<dbReference type="InterPro" id="IPR011701">
    <property type="entry name" value="MFS"/>
</dbReference>
<evidence type="ECO:0000256" key="3">
    <source>
        <dbReference type="ARBA" id="ARBA00022448"/>
    </source>
</evidence>
<organism evidence="9 10">
    <name type="scientific">Chryseobacterium caseinilyticum</name>
    <dbReference type="NCBI Taxonomy" id="2771428"/>
    <lineage>
        <taxon>Bacteria</taxon>
        <taxon>Pseudomonadati</taxon>
        <taxon>Bacteroidota</taxon>
        <taxon>Flavobacteriia</taxon>
        <taxon>Flavobacteriales</taxon>
        <taxon>Weeksellaceae</taxon>
        <taxon>Chryseobacterium group</taxon>
        <taxon>Chryseobacterium</taxon>
    </lineage>
</organism>
<keyword evidence="5 7" id="KW-1133">Transmembrane helix</keyword>
<keyword evidence="4 7" id="KW-0812">Transmembrane</keyword>
<name>A0ABR8Z8T5_9FLAO</name>
<feature type="transmembrane region" description="Helical" evidence="7">
    <location>
        <begin position="334"/>
        <end position="360"/>
    </location>
</feature>
<dbReference type="PANTHER" id="PTHR23514:SF3">
    <property type="entry name" value="BYPASS OF STOP CODON PROTEIN 6"/>
    <property type="match status" value="1"/>
</dbReference>
<feature type="transmembrane region" description="Helical" evidence="7">
    <location>
        <begin position="101"/>
        <end position="119"/>
    </location>
</feature>
<feature type="transmembrane region" description="Helical" evidence="7">
    <location>
        <begin position="52"/>
        <end position="70"/>
    </location>
</feature>
<evidence type="ECO:0000259" key="8">
    <source>
        <dbReference type="PROSITE" id="PS50850"/>
    </source>
</evidence>
<dbReference type="Gene3D" id="1.20.1250.20">
    <property type="entry name" value="MFS general substrate transporter like domains"/>
    <property type="match status" value="2"/>
</dbReference>
<feature type="transmembrane region" description="Helical" evidence="7">
    <location>
        <begin position="77"/>
        <end position="95"/>
    </location>
</feature>
<evidence type="ECO:0000256" key="5">
    <source>
        <dbReference type="ARBA" id="ARBA00022989"/>
    </source>
</evidence>
<feature type="transmembrane region" description="Helical" evidence="7">
    <location>
        <begin position="366"/>
        <end position="387"/>
    </location>
</feature>
<dbReference type="InterPro" id="IPR051788">
    <property type="entry name" value="MFS_Transporter"/>
</dbReference>
<dbReference type="Proteomes" id="UP000637299">
    <property type="component" value="Unassembled WGS sequence"/>
</dbReference>
<feature type="transmembrane region" description="Helical" evidence="7">
    <location>
        <begin position="140"/>
        <end position="156"/>
    </location>
</feature>
<feature type="transmembrane region" description="Helical" evidence="7">
    <location>
        <begin position="241"/>
        <end position="262"/>
    </location>
</feature>
<evidence type="ECO:0000313" key="9">
    <source>
        <dbReference type="EMBL" id="MBD8081713.1"/>
    </source>
</evidence>
<comment type="caution">
    <text evidence="9">The sequence shown here is derived from an EMBL/GenBank/DDBJ whole genome shotgun (WGS) entry which is preliminary data.</text>
</comment>
<feature type="transmembrane region" description="Helical" evidence="7">
    <location>
        <begin position="12"/>
        <end position="32"/>
    </location>
</feature>
<keyword evidence="3" id="KW-0813">Transport</keyword>
<protein>
    <submittedName>
        <fullName evidence="9">MFS transporter</fullName>
    </submittedName>
</protein>
<feature type="transmembrane region" description="Helical" evidence="7">
    <location>
        <begin position="203"/>
        <end position="221"/>
    </location>
</feature>
<evidence type="ECO:0000256" key="4">
    <source>
        <dbReference type="ARBA" id="ARBA00022692"/>
    </source>
</evidence>
<evidence type="ECO:0000313" key="10">
    <source>
        <dbReference type="Proteomes" id="UP000637299"/>
    </source>
</evidence>
<feature type="transmembrane region" description="Helical" evidence="7">
    <location>
        <begin position="162"/>
        <end position="182"/>
    </location>
</feature>
<gene>
    <name evidence="9" type="ORF">IC610_04650</name>
</gene>
<evidence type="ECO:0000256" key="7">
    <source>
        <dbReference type="SAM" id="Phobius"/>
    </source>
</evidence>
<evidence type="ECO:0000256" key="6">
    <source>
        <dbReference type="ARBA" id="ARBA00023136"/>
    </source>
</evidence>
<feature type="transmembrane region" description="Helical" evidence="7">
    <location>
        <begin position="302"/>
        <end position="322"/>
    </location>
</feature>
<accession>A0ABR8Z8T5</accession>
<comment type="subcellular location">
    <subcellularLocation>
        <location evidence="1">Endomembrane system</location>
        <topology evidence="1">Multi-pass membrane protein</topology>
    </subcellularLocation>
</comment>
<dbReference type="PANTHER" id="PTHR23514">
    <property type="entry name" value="BYPASS OF STOP CODON PROTEIN 6"/>
    <property type="match status" value="1"/>
</dbReference>
<dbReference type="EMBL" id="JACYFS010000001">
    <property type="protein sequence ID" value="MBD8081713.1"/>
    <property type="molecule type" value="Genomic_DNA"/>
</dbReference>
<dbReference type="InterPro" id="IPR036259">
    <property type="entry name" value="MFS_trans_sf"/>
</dbReference>
<feature type="domain" description="Major facilitator superfamily (MFS) profile" evidence="8">
    <location>
        <begin position="8"/>
        <end position="393"/>
    </location>
</feature>
<dbReference type="Pfam" id="PF07690">
    <property type="entry name" value="MFS_1"/>
    <property type="match status" value="1"/>
</dbReference>
<evidence type="ECO:0000256" key="1">
    <source>
        <dbReference type="ARBA" id="ARBA00004127"/>
    </source>
</evidence>
<feature type="transmembrane region" description="Helical" evidence="7">
    <location>
        <begin position="274"/>
        <end position="296"/>
    </location>
</feature>
<sequence length="394" mass="44428">MATNLRKITLPLKLTFLIFSMVLNCMGIIILQLSEENISYGKLGLLEAFKDLPIAFISIFAVSFISRIGTKTSLISALLIVAVCSVILPFVQVFWFYKLWFAIIGACFALGKICVFNIIKNNIFDEKTLTKTMSSVEASFMVGIFVVNTGFGWLISSQYGEFWKFGFFGISLISFLTVYLFLKTEITETENKNIPLLPDLTGFGKPAFTAFFGLLFFIVFTEQSFNSWLPSFYKNHLGVDSFFALQATSFLAVFSYLGRIFTAQIIRRFDLSKYFYICVSMVLLILFLIIAIQFFSNGKSAILIYIFPVIGFFLAPLYPVANSKMISSTDKEKVNVLTSVIVIFSSLGSSASSALISVLFQNQMLNYYAVFIFLAVMTVFIFGFSFFKAINQKY</sequence>
<reference evidence="9 10" key="1">
    <citation type="submission" date="2020-09" db="EMBL/GenBank/DDBJ databases">
        <title>Genome seq and assembly of Chryseobacterium sp.</title>
        <authorList>
            <person name="Chhetri G."/>
        </authorList>
    </citation>
    <scope>NUCLEOTIDE SEQUENCE [LARGE SCALE GENOMIC DNA]</scope>
    <source>
        <strain evidence="9 10">GCR10</strain>
    </source>
</reference>